<evidence type="ECO:0000313" key="2">
    <source>
        <dbReference type="Proteomes" id="UP000464657"/>
    </source>
</evidence>
<name>A0A7L4ZF97_9FLAO</name>
<dbReference type="EMBL" id="CP019288">
    <property type="protein sequence ID" value="QHI34876.1"/>
    <property type="molecule type" value="Genomic_DNA"/>
</dbReference>
<dbReference type="KEGG" id="kan:IMCC3317_02210"/>
<dbReference type="Proteomes" id="UP000464657">
    <property type="component" value="Chromosome"/>
</dbReference>
<accession>A0A7L4ZF97</accession>
<reference evidence="1 2" key="1">
    <citation type="journal article" date="2013" name="Int. J. Syst. Evol. Microbiol.">
        <title>Kordia antarctica sp. nov., isolated from Antarctic seawater.</title>
        <authorList>
            <person name="Baek K."/>
            <person name="Choi A."/>
            <person name="Kang I."/>
            <person name="Lee K."/>
            <person name="Cho J.C."/>
        </authorList>
    </citation>
    <scope>NUCLEOTIDE SEQUENCE [LARGE SCALE GENOMIC DNA]</scope>
    <source>
        <strain evidence="1 2">IMCC3317</strain>
    </source>
</reference>
<gene>
    <name evidence="1" type="ORF">IMCC3317_02210</name>
</gene>
<dbReference type="AlphaFoldDB" id="A0A7L4ZF97"/>
<organism evidence="1 2">
    <name type="scientific">Kordia antarctica</name>
    <dbReference type="NCBI Taxonomy" id="1218801"/>
    <lineage>
        <taxon>Bacteria</taxon>
        <taxon>Pseudomonadati</taxon>
        <taxon>Bacteroidota</taxon>
        <taxon>Flavobacteriia</taxon>
        <taxon>Flavobacteriales</taxon>
        <taxon>Flavobacteriaceae</taxon>
        <taxon>Kordia</taxon>
    </lineage>
</organism>
<keyword evidence="2" id="KW-1185">Reference proteome</keyword>
<evidence type="ECO:0000313" key="1">
    <source>
        <dbReference type="EMBL" id="QHI34876.1"/>
    </source>
</evidence>
<proteinExistence type="predicted"/>
<evidence type="ECO:0008006" key="3">
    <source>
        <dbReference type="Google" id="ProtNLM"/>
    </source>
</evidence>
<sequence length="60" mass="6484">MLKNISNLGSVLNKSEQKSINGGKAKCTLNYLWCPPGCVCYVDQVNCVLVQKCDTNSSSS</sequence>
<protein>
    <recommendedName>
        <fullName evidence="3">Bacteriocin</fullName>
    </recommendedName>
</protein>